<gene>
    <name evidence="1" type="ORF">U5G49_002841</name>
</gene>
<protein>
    <submittedName>
        <fullName evidence="1">Uncharacterized protein</fullName>
    </submittedName>
</protein>
<sequence>MDEGLLSHAQKIRRVDFDDYLAQFACSYRLGSSIRPDCARYSINIVGRIGLLGVCGSGGFGLAAAEIDPRIKAVATVSMYDIGQGQRQGLAAELDNAAVKKQLSEIADQRWAEVDGAPRMMAVGTPEVLTENSHPIEREFFDYYRTALLVRAMAVVDLGCCPRWRFPVHKRVGTEEIDRCVEVFNHCP</sequence>
<accession>A0ABZ0ZF25</accession>
<dbReference type="InterPro" id="IPR051411">
    <property type="entry name" value="Polyketide_trans_af380"/>
</dbReference>
<dbReference type="InterPro" id="IPR029058">
    <property type="entry name" value="AB_hydrolase_fold"/>
</dbReference>
<dbReference type="SUPFAM" id="SSF53474">
    <property type="entry name" value="alpha/beta-Hydrolases"/>
    <property type="match status" value="1"/>
</dbReference>
<organism evidence="1 2">
    <name type="scientific">Rhizobium indigoferae</name>
    <dbReference type="NCBI Taxonomy" id="158891"/>
    <lineage>
        <taxon>Bacteria</taxon>
        <taxon>Pseudomonadati</taxon>
        <taxon>Pseudomonadota</taxon>
        <taxon>Alphaproteobacteria</taxon>
        <taxon>Hyphomicrobiales</taxon>
        <taxon>Rhizobiaceae</taxon>
        <taxon>Rhizobium/Agrobacterium group</taxon>
        <taxon>Rhizobium</taxon>
    </lineage>
</organism>
<dbReference type="PANTHER" id="PTHR47751">
    <property type="entry name" value="SUPERFAMILY HYDROLASE, PUTATIVE (AFU_ORTHOLOGUE AFUA_2G16580)-RELATED"/>
    <property type="match status" value="1"/>
</dbReference>
<dbReference type="PANTHER" id="PTHR47751:SF1">
    <property type="entry name" value="SUPERFAMILY HYDROLASE, PUTATIVE (AFU_ORTHOLOGUE AFUA_2G16580)-RELATED"/>
    <property type="match status" value="1"/>
</dbReference>
<keyword evidence="2" id="KW-1185">Reference proteome</keyword>
<dbReference type="RefSeq" id="WP_193445560.1">
    <property type="nucleotide sequence ID" value="NZ_BSOQ01000025.1"/>
</dbReference>
<name>A0ABZ0ZF25_9HYPH</name>
<proteinExistence type="predicted"/>
<dbReference type="Proteomes" id="UP001322785">
    <property type="component" value="Chromosome"/>
</dbReference>
<evidence type="ECO:0000313" key="1">
    <source>
        <dbReference type="EMBL" id="WQN37706.1"/>
    </source>
</evidence>
<dbReference type="EMBL" id="CP140635">
    <property type="protein sequence ID" value="WQN37706.1"/>
    <property type="molecule type" value="Genomic_DNA"/>
</dbReference>
<reference evidence="1 2" key="1">
    <citation type="submission" date="2023-12" db="EMBL/GenBank/DDBJ databases">
        <authorList>
            <person name="Menendez E."/>
            <person name="Kaur S."/>
            <person name="Flores-Felix J.D."/>
            <person name="diCenzo G.C."/>
            <person name="Peix A."/>
            <person name="Velazquez E."/>
        </authorList>
    </citation>
    <scope>NUCLEOTIDE SEQUENCE [LARGE SCALE GENOMIC DNA]</scope>
    <source>
        <strain evidence="1 2">CIP 108029</strain>
    </source>
</reference>
<dbReference type="Gene3D" id="1.10.10.800">
    <property type="match status" value="1"/>
</dbReference>
<evidence type="ECO:0000313" key="2">
    <source>
        <dbReference type="Proteomes" id="UP001322785"/>
    </source>
</evidence>